<feature type="compositionally biased region" description="Polar residues" evidence="1">
    <location>
        <begin position="250"/>
        <end position="267"/>
    </location>
</feature>
<accession>A0AAQ3JRS8</accession>
<feature type="region of interest" description="Disordered" evidence="1">
    <location>
        <begin position="250"/>
        <end position="278"/>
    </location>
</feature>
<name>A0AAQ3JRS8_9LILI</name>
<feature type="compositionally biased region" description="Polar residues" evidence="1">
    <location>
        <begin position="147"/>
        <end position="162"/>
    </location>
</feature>
<evidence type="ECO:0000313" key="3">
    <source>
        <dbReference type="Proteomes" id="UP001327560"/>
    </source>
</evidence>
<feature type="region of interest" description="Disordered" evidence="1">
    <location>
        <begin position="134"/>
        <end position="162"/>
    </location>
</feature>
<organism evidence="2 3">
    <name type="scientific">Canna indica</name>
    <name type="common">Indian-shot</name>
    <dbReference type="NCBI Taxonomy" id="4628"/>
    <lineage>
        <taxon>Eukaryota</taxon>
        <taxon>Viridiplantae</taxon>
        <taxon>Streptophyta</taxon>
        <taxon>Embryophyta</taxon>
        <taxon>Tracheophyta</taxon>
        <taxon>Spermatophyta</taxon>
        <taxon>Magnoliopsida</taxon>
        <taxon>Liliopsida</taxon>
        <taxon>Zingiberales</taxon>
        <taxon>Cannaceae</taxon>
        <taxon>Canna</taxon>
    </lineage>
</organism>
<dbReference type="AlphaFoldDB" id="A0AAQ3JRS8"/>
<proteinExistence type="predicted"/>
<gene>
    <name evidence="2" type="ORF">Cni_G02645</name>
</gene>
<dbReference type="EMBL" id="CP136890">
    <property type="protein sequence ID" value="WOK93944.1"/>
    <property type="molecule type" value="Genomic_DNA"/>
</dbReference>
<protein>
    <submittedName>
        <fullName evidence="2">Uncharacterized protein</fullName>
    </submittedName>
</protein>
<reference evidence="2 3" key="1">
    <citation type="submission" date="2023-10" db="EMBL/GenBank/DDBJ databases">
        <title>Chromosome-scale genome assembly provides insights into flower coloration mechanisms of Canna indica.</title>
        <authorList>
            <person name="Li C."/>
        </authorList>
    </citation>
    <scope>NUCLEOTIDE SEQUENCE [LARGE SCALE GENOMIC DNA]</scope>
    <source>
        <tissue evidence="2">Flower</tissue>
    </source>
</reference>
<keyword evidence="3" id="KW-1185">Reference proteome</keyword>
<evidence type="ECO:0000313" key="2">
    <source>
        <dbReference type="EMBL" id="WOK93944.1"/>
    </source>
</evidence>
<evidence type="ECO:0000256" key="1">
    <source>
        <dbReference type="SAM" id="MobiDB-lite"/>
    </source>
</evidence>
<sequence>MNIEADQVQSSDVVELVHVSTLLEEMNNSRTITHDKVNDASYKEFNVSINSDAVDFNAMNVEADQTHEGNIVEHFHVSTTSEAQNNSSETSNCEQVNDGLCEDSTVPRNSIVANSDTVNVEADRAHDHLVVESIHDSSLSEAKKDNSQTSNHEQVNGSSYEDSNISLNSDVMNVEADQVHGSQVVELVHVSTPLEEEMNNSRTITYDKVNDGSCKESYVSINLDTVDSNTINVEADQTHEDHVVEPFHVSTTSEAQNNSSETSNREQVNGGLCEDSTVSRNSISVNSDTTNVEADQAHGNPFVELAHDSSLSEAKKDNSRTSNEQVNGSFYEDSTVSMNSNVIDSDAVNVETDQTHENQVVQDVSTSYEVEKNNSIIGTQEQVNIVSCEDSIVLMSLAAVDFVPVNVETNHGHNNNVEEFAIISTPILDEAFCTSDLAEKKKVEPDLVERRRGQAISG</sequence>
<dbReference type="Proteomes" id="UP001327560">
    <property type="component" value="Chromosome 1"/>
</dbReference>
<feature type="region of interest" description="Disordered" evidence="1">
    <location>
        <begin position="308"/>
        <end position="327"/>
    </location>
</feature>